<evidence type="ECO:0000256" key="1">
    <source>
        <dbReference type="ARBA" id="ARBA00004948"/>
    </source>
</evidence>
<organism evidence="4 5">
    <name type="scientific">Chryseobacterium antibioticum</name>
    <dbReference type="NCBI Taxonomy" id="2728847"/>
    <lineage>
        <taxon>Bacteria</taxon>
        <taxon>Pseudomonadati</taxon>
        <taxon>Bacteroidota</taxon>
        <taxon>Flavobacteriia</taxon>
        <taxon>Flavobacteriales</taxon>
        <taxon>Weeksellaceae</taxon>
        <taxon>Chryseobacterium group</taxon>
        <taxon>Chryseobacterium</taxon>
    </lineage>
</organism>
<gene>
    <name evidence="4" type="ORF">HHL23_07180</name>
</gene>
<dbReference type="GO" id="GO:0004789">
    <property type="term" value="F:thiamine-phosphate diphosphorylase activity"/>
    <property type="evidence" value="ECO:0007669"/>
    <property type="project" value="TreeGrafter"/>
</dbReference>
<dbReference type="PANTHER" id="PTHR20857:SF15">
    <property type="entry name" value="THIAMINE-PHOSPHATE SYNTHASE"/>
    <property type="match status" value="1"/>
</dbReference>
<feature type="domain" description="Thiamine phosphate synthase/TenI" evidence="3">
    <location>
        <begin position="4"/>
        <end position="175"/>
    </location>
</feature>
<accession>A0A7Y0ALW7</accession>
<dbReference type="InterPro" id="IPR036206">
    <property type="entry name" value="ThiamineP_synth_sf"/>
</dbReference>
<dbReference type="GO" id="GO:0009228">
    <property type="term" value="P:thiamine biosynthetic process"/>
    <property type="evidence" value="ECO:0007669"/>
    <property type="project" value="UniProtKB-KW"/>
</dbReference>
<proteinExistence type="predicted"/>
<keyword evidence="5" id="KW-1185">Reference proteome</keyword>
<keyword evidence="2" id="KW-0784">Thiamine biosynthesis</keyword>
<dbReference type="AlphaFoldDB" id="A0A7Y0ALW7"/>
<dbReference type="Proteomes" id="UP000544054">
    <property type="component" value="Unassembled WGS sequence"/>
</dbReference>
<evidence type="ECO:0000313" key="5">
    <source>
        <dbReference type="Proteomes" id="UP000544054"/>
    </source>
</evidence>
<dbReference type="InterPro" id="IPR022998">
    <property type="entry name" value="ThiamineP_synth_TenI"/>
</dbReference>
<dbReference type="InterPro" id="IPR013785">
    <property type="entry name" value="Aldolase_TIM"/>
</dbReference>
<dbReference type="CDD" id="cd00564">
    <property type="entry name" value="TMP_TenI"/>
    <property type="match status" value="1"/>
</dbReference>
<dbReference type="RefSeq" id="WP_169234129.1">
    <property type="nucleotide sequence ID" value="NZ_JABBGI010000007.1"/>
</dbReference>
<evidence type="ECO:0000259" key="3">
    <source>
        <dbReference type="Pfam" id="PF02581"/>
    </source>
</evidence>
<dbReference type="EMBL" id="JABBGI010000007">
    <property type="protein sequence ID" value="NML69575.1"/>
    <property type="molecule type" value="Genomic_DNA"/>
</dbReference>
<protein>
    <submittedName>
        <fullName evidence="4">Thiamine phosphate synthase</fullName>
    </submittedName>
</protein>
<dbReference type="Pfam" id="PF02581">
    <property type="entry name" value="TMP-TENI"/>
    <property type="match status" value="1"/>
</dbReference>
<dbReference type="Gene3D" id="3.20.20.70">
    <property type="entry name" value="Aldolase class I"/>
    <property type="match status" value="1"/>
</dbReference>
<dbReference type="GO" id="GO:0005737">
    <property type="term" value="C:cytoplasm"/>
    <property type="evidence" value="ECO:0007669"/>
    <property type="project" value="TreeGrafter"/>
</dbReference>
<name>A0A7Y0ALW7_9FLAO</name>
<evidence type="ECO:0000313" key="4">
    <source>
        <dbReference type="EMBL" id="NML69575.1"/>
    </source>
</evidence>
<comment type="pathway">
    <text evidence="1">Cofactor biosynthesis; thiamine diphosphate biosynthesis.</text>
</comment>
<dbReference type="PANTHER" id="PTHR20857">
    <property type="entry name" value="THIAMINE-PHOSPHATE PYROPHOSPHORYLASE"/>
    <property type="match status" value="1"/>
</dbReference>
<evidence type="ECO:0000256" key="2">
    <source>
        <dbReference type="ARBA" id="ARBA00022977"/>
    </source>
</evidence>
<sequence>MILVITPEAPVQNETEIINQLFHEGLDLLHIRKPLTSREEMKSFLDGINEQFYPQLVLHGFYDLIMEYPVSRLHFREADRLTEGFKSYTNEYIISTSVHDMETFNGLEKEWKYAFVSPFFSSISKKGYGEQSTVMEDIKYRNNQDVKLIALGGINKDNISKTFESGADGAALLGAVWESDQPLNAFKKCRQKYLLL</sequence>
<reference evidence="4 5" key="1">
    <citation type="submission" date="2020-04" db="EMBL/GenBank/DDBJ databases">
        <title>Chryseobacterium sp. RP-3-3 sp. nov., isolated from Jeju soil.</title>
        <authorList>
            <person name="Dahal R.H."/>
        </authorList>
    </citation>
    <scope>NUCLEOTIDE SEQUENCE [LARGE SCALE GENOMIC DNA]</scope>
    <source>
        <strain evidence="4 5">RP-3-3</strain>
    </source>
</reference>
<comment type="caution">
    <text evidence="4">The sequence shown here is derived from an EMBL/GenBank/DDBJ whole genome shotgun (WGS) entry which is preliminary data.</text>
</comment>
<dbReference type="SUPFAM" id="SSF51391">
    <property type="entry name" value="Thiamin phosphate synthase"/>
    <property type="match status" value="1"/>
</dbReference>